<evidence type="ECO:0000313" key="2">
    <source>
        <dbReference type="EMBL" id="QTD57188.1"/>
    </source>
</evidence>
<accession>A0ABX7T6G8</accession>
<dbReference type="EMBL" id="CP071794">
    <property type="protein sequence ID" value="QTD57188.1"/>
    <property type="molecule type" value="Genomic_DNA"/>
</dbReference>
<name>A0ABX7T6G8_9SPHN</name>
<evidence type="ECO:0000256" key="1">
    <source>
        <dbReference type="SAM" id="MobiDB-lite"/>
    </source>
</evidence>
<sequence length="240" mass="26528">MTAETNDENAALVGPYQGSMSHNAYDTPKRIAFFEITLAIENRKLSPKIIQTGCVDIEDGKSFKSYVKKAMTTGLFPNSNNQPTQQTGRGRPGNPNGFSLNCKTLDYIIIKLSEADFDNWRFPKTLPPFSSGDEKFQKAEGRKGFPPMCAIMAEARLLQMVGSKLKIAHPTSQNPATCDSKWAYFVFDGELAHKYEPKFAVRYNIHLELIDPITGNGVPLIIDPDVGFPDGTEPLVPPLA</sequence>
<keyword evidence="3" id="KW-1185">Reference proteome</keyword>
<feature type="compositionally biased region" description="Polar residues" evidence="1">
    <location>
        <begin position="75"/>
        <end position="88"/>
    </location>
</feature>
<organism evidence="2 3">
    <name type="scientific">Parasphingorhabdus cellanae</name>
    <dbReference type="NCBI Taxonomy" id="2806553"/>
    <lineage>
        <taxon>Bacteria</taxon>
        <taxon>Pseudomonadati</taxon>
        <taxon>Pseudomonadota</taxon>
        <taxon>Alphaproteobacteria</taxon>
        <taxon>Sphingomonadales</taxon>
        <taxon>Sphingomonadaceae</taxon>
        <taxon>Parasphingorhabdus</taxon>
    </lineage>
</organism>
<proteinExistence type="predicted"/>
<dbReference type="Proteomes" id="UP000663923">
    <property type="component" value="Chromosome"/>
</dbReference>
<protein>
    <submittedName>
        <fullName evidence="2">Uncharacterized protein</fullName>
    </submittedName>
</protein>
<evidence type="ECO:0000313" key="3">
    <source>
        <dbReference type="Proteomes" id="UP000663923"/>
    </source>
</evidence>
<reference evidence="2 3" key="1">
    <citation type="submission" date="2021-03" db="EMBL/GenBank/DDBJ databases">
        <title>Complete genome of Parasphingorhabdus_sp.JHSY0214.</title>
        <authorList>
            <person name="Yoo J.H."/>
            <person name="Bae J.W."/>
        </authorList>
    </citation>
    <scope>NUCLEOTIDE SEQUENCE [LARGE SCALE GENOMIC DNA]</scope>
    <source>
        <strain evidence="2 3">JHSY0214</strain>
    </source>
</reference>
<feature type="region of interest" description="Disordered" evidence="1">
    <location>
        <begin position="74"/>
        <end position="96"/>
    </location>
</feature>
<gene>
    <name evidence="2" type="ORF">J4G78_06490</name>
</gene>
<dbReference type="RefSeq" id="WP_207989461.1">
    <property type="nucleotide sequence ID" value="NZ_CP071794.1"/>
</dbReference>